<dbReference type="InterPro" id="IPR001660">
    <property type="entry name" value="SAM"/>
</dbReference>
<evidence type="ECO:0000313" key="4">
    <source>
        <dbReference type="Proteomes" id="UP000794436"/>
    </source>
</evidence>
<feature type="region of interest" description="Disordered" evidence="1">
    <location>
        <begin position="437"/>
        <end position="462"/>
    </location>
</feature>
<evidence type="ECO:0000313" key="3">
    <source>
        <dbReference type="EMBL" id="TMW55856.1"/>
    </source>
</evidence>
<dbReference type="AlphaFoldDB" id="A0A8K1C3N5"/>
<protein>
    <recommendedName>
        <fullName evidence="2">SAM domain-containing protein</fullName>
    </recommendedName>
</protein>
<dbReference type="OrthoDB" id="71338at2759"/>
<evidence type="ECO:0000259" key="2">
    <source>
        <dbReference type="PROSITE" id="PS50105"/>
    </source>
</evidence>
<comment type="caution">
    <text evidence="3">The sequence shown here is derived from an EMBL/GenBank/DDBJ whole genome shotgun (WGS) entry which is preliminary data.</text>
</comment>
<dbReference type="InterPro" id="IPR013761">
    <property type="entry name" value="SAM/pointed_sf"/>
</dbReference>
<proteinExistence type="predicted"/>
<feature type="region of interest" description="Disordered" evidence="1">
    <location>
        <begin position="345"/>
        <end position="391"/>
    </location>
</feature>
<organism evidence="3 4">
    <name type="scientific">Pythium oligandrum</name>
    <name type="common">Mycoparasitic fungus</name>
    <dbReference type="NCBI Taxonomy" id="41045"/>
    <lineage>
        <taxon>Eukaryota</taxon>
        <taxon>Sar</taxon>
        <taxon>Stramenopiles</taxon>
        <taxon>Oomycota</taxon>
        <taxon>Peronosporomycetes</taxon>
        <taxon>Pythiales</taxon>
        <taxon>Pythiaceae</taxon>
        <taxon>Pythium</taxon>
    </lineage>
</organism>
<keyword evidence="4" id="KW-1185">Reference proteome</keyword>
<feature type="compositionally biased region" description="Basic and acidic residues" evidence="1">
    <location>
        <begin position="345"/>
        <end position="381"/>
    </location>
</feature>
<sequence length="545" mass="61122">MLHSLQATASSRLGASAQLGPSVFSHERPSTSLNDLEIVRLIVEREGCIEALAQLLTTHSRATRVKHRNQRDISAAATLAAAPMVLQSLLDQLRGVSVQIVEQIEKWREFNGMQVFQWRSLNYLLKMIHDIDFLAAHSASIAPLDIFKTLQLERNPFLASLHLDHAALKENTPALAVARLGAFVGNVDMKRVFAASKVLLQEEQRHSSMDDVEEPALKSATQVAIQPTIATRAHWSHQELRLPFSNPDPAPPVSATQWKDPVDAMEYDIQLSKELLFQHEHEVSAMKEELTVLQHKLKDVTLPEKHRQLQTRIASLNNDLTRRTGALFHRRNELQRKEAVLRVEKKRREAKSKTECASRPRKTDEDARGIDEVVTESDKSSTGEPAEDSQGVHFTKTPRFKAALMEDELRRQDLIERYAAHSKLKSSMCQTKVKLQSLGGTSSMRNSRSSPHLRSPSPTMRFRQLSSGNSNMSLEEMTSADVEVFADGLDTGDQRYGALLRSQGINGRLLAQTTDTDLQELGVMIRLHRVTILDAVNSRQSSDAK</sequence>
<feature type="compositionally biased region" description="Low complexity" evidence="1">
    <location>
        <begin position="445"/>
        <end position="458"/>
    </location>
</feature>
<reference evidence="3" key="1">
    <citation type="submission" date="2019-03" db="EMBL/GenBank/DDBJ databases">
        <title>Long read genome sequence of the mycoparasitic Pythium oligandrum ATCC 38472 isolated from sugarbeet rhizosphere.</title>
        <authorList>
            <person name="Gaulin E."/>
        </authorList>
    </citation>
    <scope>NUCLEOTIDE SEQUENCE</scope>
    <source>
        <strain evidence="3">ATCC 38472_TT</strain>
    </source>
</reference>
<dbReference type="Proteomes" id="UP000794436">
    <property type="component" value="Unassembled WGS sequence"/>
</dbReference>
<feature type="domain" description="SAM" evidence="2">
    <location>
        <begin position="477"/>
        <end position="542"/>
    </location>
</feature>
<dbReference type="PROSITE" id="PS50105">
    <property type="entry name" value="SAM_DOMAIN"/>
    <property type="match status" value="1"/>
</dbReference>
<dbReference type="Gene3D" id="1.10.150.50">
    <property type="entry name" value="Transcription Factor, Ets-1"/>
    <property type="match status" value="1"/>
</dbReference>
<dbReference type="SUPFAM" id="SSF47769">
    <property type="entry name" value="SAM/Pointed domain"/>
    <property type="match status" value="1"/>
</dbReference>
<dbReference type="EMBL" id="SPLM01000146">
    <property type="protein sequence ID" value="TMW55856.1"/>
    <property type="molecule type" value="Genomic_DNA"/>
</dbReference>
<dbReference type="CDD" id="cd09487">
    <property type="entry name" value="SAM_superfamily"/>
    <property type="match status" value="1"/>
</dbReference>
<gene>
    <name evidence="3" type="ORF">Poli38472_008504</name>
</gene>
<evidence type="ECO:0000256" key="1">
    <source>
        <dbReference type="SAM" id="MobiDB-lite"/>
    </source>
</evidence>
<name>A0A8K1C3N5_PYTOL</name>
<accession>A0A8K1C3N5</accession>